<protein>
    <submittedName>
        <fullName evidence="1">Uncharacterized protein</fullName>
    </submittedName>
</protein>
<dbReference type="Proteomes" id="UP001066276">
    <property type="component" value="Chromosome 2_1"/>
</dbReference>
<name>A0AAV7VBD0_PLEWA</name>
<evidence type="ECO:0000313" key="2">
    <source>
        <dbReference type="Proteomes" id="UP001066276"/>
    </source>
</evidence>
<proteinExistence type="predicted"/>
<sequence>MHARNQSIQERLWINGDTPLEDVLAIIRKAEILGRCATELKPPDKEEGGVYKVNNRKSEKTLAFNYKEKVEHRDKRCYR</sequence>
<reference evidence="1" key="1">
    <citation type="journal article" date="2022" name="bioRxiv">
        <title>Sequencing and chromosome-scale assembly of the giantPleurodeles waltlgenome.</title>
        <authorList>
            <person name="Brown T."/>
            <person name="Elewa A."/>
            <person name="Iarovenko S."/>
            <person name="Subramanian E."/>
            <person name="Araus A.J."/>
            <person name="Petzold A."/>
            <person name="Susuki M."/>
            <person name="Suzuki K.-i.T."/>
            <person name="Hayashi T."/>
            <person name="Toyoda A."/>
            <person name="Oliveira C."/>
            <person name="Osipova E."/>
            <person name="Leigh N.D."/>
            <person name="Simon A."/>
            <person name="Yun M.H."/>
        </authorList>
    </citation>
    <scope>NUCLEOTIDE SEQUENCE</scope>
    <source>
        <strain evidence="1">20211129_DDA</strain>
        <tissue evidence="1">Liver</tissue>
    </source>
</reference>
<accession>A0AAV7VBD0</accession>
<comment type="caution">
    <text evidence="1">The sequence shown here is derived from an EMBL/GenBank/DDBJ whole genome shotgun (WGS) entry which is preliminary data.</text>
</comment>
<dbReference type="AlphaFoldDB" id="A0AAV7VBD0"/>
<dbReference type="EMBL" id="JANPWB010000003">
    <property type="protein sequence ID" value="KAJ1197565.1"/>
    <property type="molecule type" value="Genomic_DNA"/>
</dbReference>
<organism evidence="1 2">
    <name type="scientific">Pleurodeles waltl</name>
    <name type="common">Iberian ribbed newt</name>
    <dbReference type="NCBI Taxonomy" id="8319"/>
    <lineage>
        <taxon>Eukaryota</taxon>
        <taxon>Metazoa</taxon>
        <taxon>Chordata</taxon>
        <taxon>Craniata</taxon>
        <taxon>Vertebrata</taxon>
        <taxon>Euteleostomi</taxon>
        <taxon>Amphibia</taxon>
        <taxon>Batrachia</taxon>
        <taxon>Caudata</taxon>
        <taxon>Salamandroidea</taxon>
        <taxon>Salamandridae</taxon>
        <taxon>Pleurodelinae</taxon>
        <taxon>Pleurodeles</taxon>
    </lineage>
</organism>
<evidence type="ECO:0000313" key="1">
    <source>
        <dbReference type="EMBL" id="KAJ1197565.1"/>
    </source>
</evidence>
<gene>
    <name evidence="1" type="ORF">NDU88_001422</name>
</gene>
<feature type="non-terminal residue" evidence="1">
    <location>
        <position position="79"/>
    </location>
</feature>
<keyword evidence="2" id="KW-1185">Reference proteome</keyword>